<reference evidence="8 9" key="1">
    <citation type="submission" date="2016-12" db="EMBL/GenBank/DDBJ databases">
        <title>The genomes of Aspergillus section Nigri reveals drivers in fungal speciation.</title>
        <authorList>
            <consortium name="DOE Joint Genome Institute"/>
            <person name="Vesth T.C."/>
            <person name="Nybo J."/>
            <person name="Theobald S."/>
            <person name="Brandl J."/>
            <person name="Frisvad J.C."/>
            <person name="Nielsen K.F."/>
            <person name="Lyhne E.K."/>
            <person name="Kogle M.E."/>
            <person name="Kuo A."/>
            <person name="Riley R."/>
            <person name="Clum A."/>
            <person name="Nolan M."/>
            <person name="Lipzen A."/>
            <person name="Salamov A."/>
            <person name="Henrissat B."/>
            <person name="Wiebenga A."/>
            <person name="De Vries R.P."/>
            <person name="Grigoriev I.V."/>
            <person name="Mortensen U.H."/>
            <person name="Andersen M.R."/>
            <person name="Baker S.E."/>
        </authorList>
    </citation>
    <scope>NUCLEOTIDE SEQUENCE [LARGE SCALE GENOMIC DNA]</scope>
    <source>
        <strain evidence="8 9">CBS 121591</strain>
    </source>
</reference>
<evidence type="ECO:0000256" key="7">
    <source>
        <dbReference type="SAM" id="SignalP"/>
    </source>
</evidence>
<dbReference type="GeneID" id="37138785"/>
<sequence>MVFTIVTIVFLPLSFLTSLFALNIAVFPESPYPNQWIFPILFGCSAAFSIPATVVALNVNELVMKPYYRWRLSSRPKRDPWEGRHRRKETKDSDKADNLPVESVPRGGGILSIATALQRMSPSGGSFVARRLRNKKLEGSEGRDWDTSVC</sequence>
<dbReference type="Gene3D" id="1.20.58.340">
    <property type="entry name" value="Magnesium transport protein CorA, transmembrane region"/>
    <property type="match status" value="1"/>
</dbReference>
<dbReference type="GO" id="GO:0016020">
    <property type="term" value="C:membrane"/>
    <property type="evidence" value="ECO:0007669"/>
    <property type="project" value="UniProtKB-SubCell"/>
</dbReference>
<dbReference type="RefSeq" id="XP_025488490.1">
    <property type="nucleotide sequence ID" value="XM_025636044.1"/>
</dbReference>
<dbReference type="Proteomes" id="UP000248340">
    <property type="component" value="Unassembled WGS sequence"/>
</dbReference>
<evidence type="ECO:0000256" key="4">
    <source>
        <dbReference type="ARBA" id="ARBA00023136"/>
    </source>
</evidence>
<keyword evidence="3 6" id="KW-1133">Transmembrane helix</keyword>
<feature type="region of interest" description="Disordered" evidence="5">
    <location>
        <begin position="75"/>
        <end position="107"/>
    </location>
</feature>
<name>A0A319C361_9EURO</name>
<keyword evidence="2 6" id="KW-0812">Transmembrane</keyword>
<keyword evidence="7" id="KW-0732">Signal</keyword>
<keyword evidence="4 6" id="KW-0472">Membrane</keyword>
<dbReference type="SUPFAM" id="SSF144083">
    <property type="entry name" value="Magnesium transport protein CorA, transmembrane region"/>
    <property type="match status" value="1"/>
</dbReference>
<evidence type="ECO:0000256" key="6">
    <source>
        <dbReference type="SAM" id="Phobius"/>
    </source>
</evidence>
<evidence type="ECO:0000256" key="1">
    <source>
        <dbReference type="ARBA" id="ARBA00004141"/>
    </source>
</evidence>
<gene>
    <name evidence="8" type="ORF">BO82DRAFT_357535</name>
</gene>
<dbReference type="EMBL" id="KZ821731">
    <property type="protein sequence ID" value="PYH78290.1"/>
    <property type="molecule type" value="Genomic_DNA"/>
</dbReference>
<evidence type="ECO:0000313" key="9">
    <source>
        <dbReference type="Proteomes" id="UP000248340"/>
    </source>
</evidence>
<evidence type="ECO:0000313" key="8">
    <source>
        <dbReference type="EMBL" id="PYH78290.1"/>
    </source>
</evidence>
<feature type="chain" id="PRO_5016268470" evidence="7">
    <location>
        <begin position="22"/>
        <end position="150"/>
    </location>
</feature>
<organism evidence="8 9">
    <name type="scientific">Aspergillus uvarum CBS 121591</name>
    <dbReference type="NCBI Taxonomy" id="1448315"/>
    <lineage>
        <taxon>Eukaryota</taxon>
        <taxon>Fungi</taxon>
        <taxon>Dikarya</taxon>
        <taxon>Ascomycota</taxon>
        <taxon>Pezizomycotina</taxon>
        <taxon>Eurotiomycetes</taxon>
        <taxon>Eurotiomycetidae</taxon>
        <taxon>Eurotiales</taxon>
        <taxon>Aspergillaceae</taxon>
        <taxon>Aspergillus</taxon>
        <taxon>Aspergillus subgen. Circumdati</taxon>
    </lineage>
</organism>
<evidence type="ECO:0000256" key="2">
    <source>
        <dbReference type="ARBA" id="ARBA00022692"/>
    </source>
</evidence>
<dbReference type="AlphaFoldDB" id="A0A319C361"/>
<dbReference type="OrthoDB" id="4483578at2759"/>
<dbReference type="InterPro" id="IPR045863">
    <property type="entry name" value="CorA_TM1_TM2"/>
</dbReference>
<comment type="subcellular location">
    <subcellularLocation>
        <location evidence="1">Membrane</location>
        <topology evidence="1">Multi-pass membrane protein</topology>
    </subcellularLocation>
</comment>
<evidence type="ECO:0000256" key="3">
    <source>
        <dbReference type="ARBA" id="ARBA00022989"/>
    </source>
</evidence>
<feature type="transmembrane region" description="Helical" evidence="6">
    <location>
        <begin position="37"/>
        <end position="59"/>
    </location>
</feature>
<protein>
    <submittedName>
        <fullName evidence="8">Uncharacterized protein</fullName>
    </submittedName>
</protein>
<feature type="signal peptide" evidence="7">
    <location>
        <begin position="1"/>
        <end position="21"/>
    </location>
</feature>
<dbReference type="VEuPathDB" id="FungiDB:BO82DRAFT_357535"/>
<accession>A0A319C361</accession>
<dbReference type="STRING" id="1448315.A0A319C361"/>
<feature type="compositionally biased region" description="Basic and acidic residues" evidence="5">
    <location>
        <begin position="76"/>
        <end position="97"/>
    </location>
</feature>
<proteinExistence type="predicted"/>
<keyword evidence="9" id="KW-1185">Reference proteome</keyword>
<evidence type="ECO:0000256" key="5">
    <source>
        <dbReference type="SAM" id="MobiDB-lite"/>
    </source>
</evidence>